<accession>A0ABW2MIJ1</accession>
<proteinExistence type="inferred from homology"/>
<feature type="transmembrane region" description="Helical" evidence="7">
    <location>
        <begin position="111"/>
        <end position="132"/>
    </location>
</feature>
<dbReference type="RefSeq" id="WP_030628460.1">
    <property type="nucleotide sequence ID" value="NZ_JBHTCK010000005.1"/>
</dbReference>
<dbReference type="InterPro" id="IPR000515">
    <property type="entry name" value="MetI-like"/>
</dbReference>
<sequence length="298" mass="31153">MPTTPSVRERTAEPAGPTAPVAPGPPVDGGGRRRPERAALLRRIGLRVLALAVLLGLWQLVTALQLWSPVLVPSPAAVWRALLETSGTHDGVRGYQGHTLIEHLGISLRRIFIGAGAGVVAGLVLGVLMGTLPWVRVVLEPAVAFLRTLPPLAYFSLLIIWFGIDEAPKLWLLAIAAMPPVAVATASAVASAPTALVEAARAIGARRGQVVTSVVLPSALPEILIGVRLAFGIAYSSVVAAETVNGLPGIGGLIRDAQRYNQSDTVVLGLFAIGISGLLIDAALRVLSDRVAPWRSHT</sequence>
<evidence type="ECO:0000256" key="6">
    <source>
        <dbReference type="ARBA" id="ARBA00023136"/>
    </source>
</evidence>
<evidence type="ECO:0000256" key="2">
    <source>
        <dbReference type="ARBA" id="ARBA00022448"/>
    </source>
</evidence>
<dbReference type="CDD" id="cd06261">
    <property type="entry name" value="TM_PBP2"/>
    <property type="match status" value="1"/>
</dbReference>
<dbReference type="PANTHER" id="PTHR30151:SF0">
    <property type="entry name" value="ABC TRANSPORTER PERMEASE PROTEIN MJ0413-RELATED"/>
    <property type="match status" value="1"/>
</dbReference>
<keyword evidence="6 7" id="KW-0472">Membrane</keyword>
<feature type="region of interest" description="Disordered" evidence="8">
    <location>
        <begin position="1"/>
        <end position="33"/>
    </location>
</feature>
<reference evidence="11" key="1">
    <citation type="journal article" date="2019" name="Int. J. Syst. Evol. Microbiol.">
        <title>The Global Catalogue of Microorganisms (GCM) 10K type strain sequencing project: providing services to taxonomists for standard genome sequencing and annotation.</title>
        <authorList>
            <consortium name="The Broad Institute Genomics Platform"/>
            <consortium name="The Broad Institute Genome Sequencing Center for Infectious Disease"/>
            <person name="Wu L."/>
            <person name="Ma J."/>
        </authorList>
    </citation>
    <scope>NUCLEOTIDE SEQUENCE [LARGE SCALE GENOMIC DNA]</scope>
    <source>
        <strain evidence="11">ICMP 19430</strain>
    </source>
</reference>
<feature type="domain" description="ABC transmembrane type-1" evidence="9">
    <location>
        <begin position="108"/>
        <end position="288"/>
    </location>
</feature>
<evidence type="ECO:0000256" key="7">
    <source>
        <dbReference type="RuleBase" id="RU363032"/>
    </source>
</evidence>
<comment type="caution">
    <text evidence="10">The sequence shown here is derived from an EMBL/GenBank/DDBJ whole genome shotgun (WGS) entry which is preliminary data.</text>
</comment>
<evidence type="ECO:0000259" key="9">
    <source>
        <dbReference type="PROSITE" id="PS50928"/>
    </source>
</evidence>
<dbReference type="Proteomes" id="UP001596509">
    <property type="component" value="Unassembled WGS sequence"/>
</dbReference>
<evidence type="ECO:0000313" key="10">
    <source>
        <dbReference type="EMBL" id="MFC7352701.1"/>
    </source>
</evidence>
<comment type="subcellular location">
    <subcellularLocation>
        <location evidence="1 7">Cell membrane</location>
        <topology evidence="1 7">Multi-pass membrane protein</topology>
    </subcellularLocation>
</comment>
<feature type="transmembrane region" description="Helical" evidence="7">
    <location>
        <begin position="44"/>
        <end position="67"/>
    </location>
</feature>
<keyword evidence="5 7" id="KW-1133">Transmembrane helix</keyword>
<dbReference type="Gene3D" id="1.10.3720.10">
    <property type="entry name" value="MetI-like"/>
    <property type="match status" value="1"/>
</dbReference>
<feature type="transmembrane region" description="Helical" evidence="7">
    <location>
        <begin position="170"/>
        <end position="197"/>
    </location>
</feature>
<dbReference type="PANTHER" id="PTHR30151">
    <property type="entry name" value="ALKANE SULFONATE ABC TRANSPORTER-RELATED, MEMBRANE SUBUNIT"/>
    <property type="match status" value="1"/>
</dbReference>
<evidence type="ECO:0000256" key="1">
    <source>
        <dbReference type="ARBA" id="ARBA00004651"/>
    </source>
</evidence>
<protein>
    <submittedName>
        <fullName evidence="10">ABC transporter permease</fullName>
    </submittedName>
</protein>
<dbReference type="InterPro" id="IPR035906">
    <property type="entry name" value="MetI-like_sf"/>
</dbReference>
<keyword evidence="3" id="KW-1003">Cell membrane</keyword>
<evidence type="ECO:0000256" key="8">
    <source>
        <dbReference type="SAM" id="MobiDB-lite"/>
    </source>
</evidence>
<gene>
    <name evidence="10" type="ORF">ACFQW9_18835</name>
</gene>
<keyword evidence="4 7" id="KW-0812">Transmembrane</keyword>
<evidence type="ECO:0000256" key="3">
    <source>
        <dbReference type="ARBA" id="ARBA00022475"/>
    </source>
</evidence>
<organism evidence="10 11">
    <name type="scientific">Streptomyces caviscabies</name>
    <dbReference type="NCBI Taxonomy" id="90079"/>
    <lineage>
        <taxon>Bacteria</taxon>
        <taxon>Bacillati</taxon>
        <taxon>Actinomycetota</taxon>
        <taxon>Actinomycetes</taxon>
        <taxon>Kitasatosporales</taxon>
        <taxon>Streptomycetaceae</taxon>
        <taxon>Streptomyces</taxon>
    </lineage>
</organism>
<dbReference type="EMBL" id="JBHTCK010000005">
    <property type="protein sequence ID" value="MFC7352701.1"/>
    <property type="molecule type" value="Genomic_DNA"/>
</dbReference>
<keyword evidence="11" id="KW-1185">Reference proteome</keyword>
<evidence type="ECO:0000256" key="5">
    <source>
        <dbReference type="ARBA" id="ARBA00022989"/>
    </source>
</evidence>
<dbReference type="SUPFAM" id="SSF161098">
    <property type="entry name" value="MetI-like"/>
    <property type="match status" value="1"/>
</dbReference>
<comment type="similarity">
    <text evidence="7">Belongs to the binding-protein-dependent transport system permease family.</text>
</comment>
<evidence type="ECO:0000256" key="4">
    <source>
        <dbReference type="ARBA" id="ARBA00022692"/>
    </source>
</evidence>
<feature type="transmembrane region" description="Helical" evidence="7">
    <location>
        <begin position="265"/>
        <end position="287"/>
    </location>
</feature>
<dbReference type="PROSITE" id="PS50928">
    <property type="entry name" value="ABC_TM1"/>
    <property type="match status" value="1"/>
</dbReference>
<keyword evidence="2 7" id="KW-0813">Transport</keyword>
<evidence type="ECO:0000313" key="11">
    <source>
        <dbReference type="Proteomes" id="UP001596509"/>
    </source>
</evidence>
<feature type="transmembrane region" description="Helical" evidence="7">
    <location>
        <begin position="144"/>
        <end position="164"/>
    </location>
</feature>
<name>A0ABW2MIJ1_9ACTN</name>
<dbReference type="Pfam" id="PF00528">
    <property type="entry name" value="BPD_transp_1"/>
    <property type="match status" value="1"/>
</dbReference>